<protein>
    <submittedName>
        <fullName evidence="2">Uncharacterized protein</fullName>
    </submittedName>
</protein>
<feature type="region of interest" description="Disordered" evidence="1">
    <location>
        <begin position="59"/>
        <end position="78"/>
    </location>
</feature>
<evidence type="ECO:0000313" key="2">
    <source>
        <dbReference type="EMBL" id="NYI72307.1"/>
    </source>
</evidence>
<sequence length="147" mass="14614">METATAEPRCSRHRLQLFVLAALLIAGLLGMHSLVSGAGATAMSAPMASMKHSAPATPALTAEAAVPSSSTSGSHGMVHGSGGCAGAMSSGSGSTCVPGPTGKSIPVLPAPLAATLPELGPAPEPVLLLQTPRRLALSHLELSIYRT</sequence>
<dbReference type="EMBL" id="JACBZS010000001">
    <property type="protein sequence ID" value="NYI72307.1"/>
    <property type="molecule type" value="Genomic_DNA"/>
</dbReference>
<accession>A0A7Z0IM78</accession>
<dbReference type="AlphaFoldDB" id="A0A7Z0IM78"/>
<evidence type="ECO:0000256" key="1">
    <source>
        <dbReference type="SAM" id="MobiDB-lite"/>
    </source>
</evidence>
<organism evidence="2 3">
    <name type="scientific">Naumannella cuiyingiana</name>
    <dbReference type="NCBI Taxonomy" id="1347891"/>
    <lineage>
        <taxon>Bacteria</taxon>
        <taxon>Bacillati</taxon>
        <taxon>Actinomycetota</taxon>
        <taxon>Actinomycetes</taxon>
        <taxon>Propionibacteriales</taxon>
        <taxon>Propionibacteriaceae</taxon>
        <taxon>Naumannella</taxon>
    </lineage>
</organism>
<evidence type="ECO:0000313" key="3">
    <source>
        <dbReference type="Proteomes" id="UP000527616"/>
    </source>
</evidence>
<dbReference type="Proteomes" id="UP000527616">
    <property type="component" value="Unassembled WGS sequence"/>
</dbReference>
<proteinExistence type="predicted"/>
<keyword evidence="3" id="KW-1185">Reference proteome</keyword>
<comment type="caution">
    <text evidence="2">The sequence shown here is derived from an EMBL/GenBank/DDBJ whole genome shotgun (WGS) entry which is preliminary data.</text>
</comment>
<name>A0A7Z0IM78_9ACTN</name>
<gene>
    <name evidence="2" type="ORF">GGQ54_002867</name>
</gene>
<reference evidence="2 3" key="1">
    <citation type="submission" date="2020-07" db="EMBL/GenBank/DDBJ databases">
        <title>Sequencing the genomes of 1000 actinobacteria strains.</title>
        <authorList>
            <person name="Klenk H.-P."/>
        </authorList>
    </citation>
    <scope>NUCLEOTIDE SEQUENCE [LARGE SCALE GENOMIC DNA]</scope>
    <source>
        <strain evidence="2 3">DSM 103164</strain>
    </source>
</reference>
<dbReference type="RefSeq" id="WP_029144350.1">
    <property type="nucleotide sequence ID" value="NZ_JACBZS010000001.1"/>
</dbReference>